<dbReference type="Proteomes" id="UP000673691">
    <property type="component" value="Unassembled WGS sequence"/>
</dbReference>
<accession>A0A8H7ZWP9</accession>
<evidence type="ECO:0000256" key="1">
    <source>
        <dbReference type="SAM" id="Phobius"/>
    </source>
</evidence>
<comment type="caution">
    <text evidence="2">The sequence shown here is derived from an EMBL/GenBank/DDBJ whole genome shotgun (WGS) entry which is preliminary data.</text>
</comment>
<feature type="non-terminal residue" evidence="2">
    <location>
        <position position="1"/>
    </location>
</feature>
<feature type="transmembrane region" description="Helical" evidence="1">
    <location>
        <begin position="60"/>
        <end position="78"/>
    </location>
</feature>
<sequence length="154" mass="17416">PLVVLAFHRVFLRKGVLREFEFPSPLSDLEKKREKRWGKNFFILDGLPSFSEWRGKKANLLNLVLYFFALAFFLLDLARDLTNGKADARGSEFSDAGKQKYAGARARLFRHRYSHGSGRPLSPVPRRRSVSGFSHITSSLLQACSAAPYDDIPG</sequence>
<dbReference type="AlphaFoldDB" id="A0A8H7ZWP9"/>
<keyword evidence="1" id="KW-1133">Transmembrane helix</keyword>
<protein>
    <submittedName>
        <fullName evidence="2">Uncharacterized protein</fullName>
    </submittedName>
</protein>
<keyword evidence="1" id="KW-0472">Membrane</keyword>
<name>A0A8H7ZWP9_9FUNG</name>
<dbReference type="EMBL" id="JAEFCI010004913">
    <property type="protein sequence ID" value="KAG5460639.1"/>
    <property type="molecule type" value="Genomic_DNA"/>
</dbReference>
<feature type="non-terminal residue" evidence="2">
    <location>
        <position position="154"/>
    </location>
</feature>
<evidence type="ECO:0000313" key="3">
    <source>
        <dbReference type="Proteomes" id="UP000673691"/>
    </source>
</evidence>
<keyword evidence="1" id="KW-0812">Transmembrane</keyword>
<keyword evidence="3" id="KW-1185">Reference proteome</keyword>
<organism evidence="2 3">
    <name type="scientific">Olpidium bornovanus</name>
    <dbReference type="NCBI Taxonomy" id="278681"/>
    <lineage>
        <taxon>Eukaryota</taxon>
        <taxon>Fungi</taxon>
        <taxon>Fungi incertae sedis</taxon>
        <taxon>Olpidiomycota</taxon>
        <taxon>Olpidiomycotina</taxon>
        <taxon>Olpidiomycetes</taxon>
        <taxon>Olpidiales</taxon>
        <taxon>Olpidiaceae</taxon>
        <taxon>Olpidium</taxon>
    </lineage>
</organism>
<gene>
    <name evidence="2" type="ORF">BJ554DRAFT_7285</name>
</gene>
<evidence type="ECO:0000313" key="2">
    <source>
        <dbReference type="EMBL" id="KAG5460639.1"/>
    </source>
</evidence>
<proteinExistence type="predicted"/>
<reference evidence="2 3" key="1">
    <citation type="journal article" name="Sci. Rep.">
        <title>Genome-scale phylogenetic analyses confirm Olpidium as the closest living zoosporic fungus to the non-flagellated, terrestrial fungi.</title>
        <authorList>
            <person name="Chang Y."/>
            <person name="Rochon D."/>
            <person name="Sekimoto S."/>
            <person name="Wang Y."/>
            <person name="Chovatia M."/>
            <person name="Sandor L."/>
            <person name="Salamov A."/>
            <person name="Grigoriev I.V."/>
            <person name="Stajich J.E."/>
            <person name="Spatafora J.W."/>
        </authorList>
    </citation>
    <scope>NUCLEOTIDE SEQUENCE [LARGE SCALE GENOMIC DNA]</scope>
    <source>
        <strain evidence="2">S191</strain>
    </source>
</reference>